<evidence type="ECO:0000313" key="3">
    <source>
        <dbReference type="EMBL" id="ALX47675.1"/>
    </source>
</evidence>
<dbReference type="PANTHER" id="PTHR46558">
    <property type="entry name" value="TRACRIPTIONAL REGULATORY PROTEIN-RELATED-RELATED"/>
    <property type="match status" value="1"/>
</dbReference>
<organism evidence="3 4">
    <name type="scientific">Lentibacillus amyloliquefaciens</name>
    <dbReference type="NCBI Taxonomy" id="1472767"/>
    <lineage>
        <taxon>Bacteria</taxon>
        <taxon>Bacillati</taxon>
        <taxon>Bacillota</taxon>
        <taxon>Bacilli</taxon>
        <taxon>Bacillales</taxon>
        <taxon>Bacillaceae</taxon>
        <taxon>Lentibacillus</taxon>
    </lineage>
</organism>
<feature type="domain" description="HTH cro/C1-type" evidence="2">
    <location>
        <begin position="7"/>
        <end position="61"/>
    </location>
</feature>
<sequence length="69" mass="8039">MRLSNRIRELRARFQWTQQDLASRVGVTRQTIAALEKGDYIPSLLLAMNICIEFQLTVEEVFQVKGEEK</sequence>
<protein>
    <submittedName>
        <fullName evidence="3">XRE family transcriptional regulator</fullName>
    </submittedName>
</protein>
<dbReference type="SMART" id="SM00530">
    <property type="entry name" value="HTH_XRE"/>
    <property type="match status" value="1"/>
</dbReference>
<evidence type="ECO:0000313" key="4">
    <source>
        <dbReference type="Proteomes" id="UP000050331"/>
    </source>
</evidence>
<reference evidence="3 4" key="1">
    <citation type="submission" date="2016-01" db="EMBL/GenBank/DDBJ databases">
        <title>Complete genome sequence of strain Lentibacillus amyloliquefaciens LAM0015T isolated from saline sediment.</title>
        <authorList>
            <person name="Wang J.-L."/>
            <person name="He M.-X."/>
        </authorList>
    </citation>
    <scope>NUCLEOTIDE SEQUENCE [LARGE SCALE GENOMIC DNA]</scope>
    <source>
        <strain evidence="3 4">LAM0015</strain>
    </source>
</reference>
<gene>
    <name evidence="3" type="ORF">AOX59_03085</name>
</gene>
<dbReference type="AlphaFoldDB" id="A0A0U3NLJ6"/>
<dbReference type="InterPro" id="IPR001387">
    <property type="entry name" value="Cro/C1-type_HTH"/>
</dbReference>
<dbReference type="RefSeq" id="WP_068441682.1">
    <property type="nucleotide sequence ID" value="NZ_CP013862.1"/>
</dbReference>
<dbReference type="PROSITE" id="PS50943">
    <property type="entry name" value="HTH_CROC1"/>
    <property type="match status" value="1"/>
</dbReference>
<dbReference type="InterPro" id="IPR010982">
    <property type="entry name" value="Lambda_DNA-bd_dom_sf"/>
</dbReference>
<dbReference type="KEGG" id="lao:AOX59_03085"/>
<dbReference type="GO" id="GO:0003677">
    <property type="term" value="F:DNA binding"/>
    <property type="evidence" value="ECO:0007669"/>
    <property type="project" value="UniProtKB-KW"/>
</dbReference>
<dbReference type="STRING" id="1472767.AOX59_03085"/>
<proteinExistence type="predicted"/>
<keyword evidence="1" id="KW-0238">DNA-binding</keyword>
<dbReference type="Pfam" id="PF01381">
    <property type="entry name" value="HTH_3"/>
    <property type="match status" value="1"/>
</dbReference>
<dbReference type="EMBL" id="CP013862">
    <property type="protein sequence ID" value="ALX47675.1"/>
    <property type="molecule type" value="Genomic_DNA"/>
</dbReference>
<evidence type="ECO:0000259" key="2">
    <source>
        <dbReference type="PROSITE" id="PS50943"/>
    </source>
</evidence>
<accession>A0A0U3NLJ6</accession>
<dbReference type="PANTHER" id="PTHR46558:SF6">
    <property type="entry name" value="TRANSCRIPTIONAL REGULATOR, PBSX FAMILY"/>
    <property type="match status" value="1"/>
</dbReference>
<evidence type="ECO:0000256" key="1">
    <source>
        <dbReference type="ARBA" id="ARBA00023125"/>
    </source>
</evidence>
<name>A0A0U3NLJ6_9BACI</name>
<dbReference type="Gene3D" id="1.10.260.40">
    <property type="entry name" value="lambda repressor-like DNA-binding domains"/>
    <property type="match status" value="1"/>
</dbReference>
<dbReference type="OrthoDB" id="9808239at2"/>
<dbReference type="CDD" id="cd00093">
    <property type="entry name" value="HTH_XRE"/>
    <property type="match status" value="1"/>
</dbReference>
<dbReference type="Proteomes" id="UP000050331">
    <property type="component" value="Chromosome"/>
</dbReference>
<keyword evidence="4" id="KW-1185">Reference proteome</keyword>
<dbReference type="SUPFAM" id="SSF47413">
    <property type="entry name" value="lambda repressor-like DNA-binding domains"/>
    <property type="match status" value="1"/>
</dbReference>